<dbReference type="InterPro" id="IPR029033">
    <property type="entry name" value="His_PPase_superfam"/>
</dbReference>
<dbReference type="Proteomes" id="UP000030854">
    <property type="component" value="Unassembled WGS sequence"/>
</dbReference>
<keyword evidence="2" id="KW-0732">Signal</keyword>
<feature type="signal peptide" evidence="2">
    <location>
        <begin position="1"/>
        <end position="17"/>
    </location>
</feature>
<dbReference type="CDD" id="cd07061">
    <property type="entry name" value="HP_HAP_like"/>
    <property type="match status" value="1"/>
</dbReference>
<dbReference type="PANTHER" id="PTHR20963">
    <property type="entry name" value="MULTIPLE INOSITOL POLYPHOSPHATE PHOSPHATASE-RELATED"/>
    <property type="match status" value="1"/>
</dbReference>
<dbReference type="PANTHER" id="PTHR20963:SF43">
    <property type="entry name" value="PUTATIVE (AFU_ORTHOLOGUE AFUA_7G01240)-RELATED"/>
    <property type="match status" value="1"/>
</dbReference>
<dbReference type="AlphaFoldDB" id="A0A0B1PB18"/>
<keyword evidence="1" id="KW-0378">Hydrolase</keyword>
<evidence type="ECO:0000313" key="4">
    <source>
        <dbReference type="Proteomes" id="UP000030854"/>
    </source>
</evidence>
<accession>A0A0B1PB18</accession>
<dbReference type="OMA" id="FYGDYGF"/>
<sequence length="538" mass="60310">MLSTVVLLLASTLFCKSEQIRLLTDISKISRYWGHLSPYTDNPDDHFGVKYTGLPDGCQIESVQTIQRHSERFPTSTYGDGGNINSFTQRISEFHSNNRSKKSFNGTLEFLNSWQNIFNSGEFLTGSGAASQFAAGVNFWNQYGRILYNAPSGQLAYDPNFPNGTARPPIVLRTTEQSRIYNSQINWALGFFGSSRQKTPNPSLTNVTQPFKVVIIPEESNEKWNNTLAPYMSCSNFFMPEIGWMGEYIHEKYVAKYLDPAVKRFRNLIPEGLMLSTGELHGMQLLCAYETAFIGGSDFCTLFTEDEWAGFENSLDIIYYYTYGHGNPTGRAQGIGYVHEIMARLNHSLITSSSSSVNSTLSGNATTFPTNQAFYADFSHDDVLISVLAALSVDYFHAPPNISQFPPDPARKFILSQITPFGARLVTETIGCDSANPKSRRFPRIHYKSGQDGYNASKAKHKFVRMRLNNGIVPLNTIRDRVCGDEETGRVDGMCALHDFLSQQEKITALANYQYACFANYTVEDPKSGRDWDGTIFP</sequence>
<dbReference type="Pfam" id="PF00328">
    <property type="entry name" value="His_Phos_2"/>
    <property type="match status" value="1"/>
</dbReference>
<evidence type="ECO:0000256" key="2">
    <source>
        <dbReference type="SAM" id="SignalP"/>
    </source>
</evidence>
<dbReference type="SUPFAM" id="SSF53254">
    <property type="entry name" value="Phosphoglycerate mutase-like"/>
    <property type="match status" value="1"/>
</dbReference>
<reference evidence="3 4" key="1">
    <citation type="journal article" date="2014" name="BMC Genomics">
        <title>Adaptive genomic structural variation in the grape powdery mildew pathogen, Erysiphe necator.</title>
        <authorList>
            <person name="Jones L."/>
            <person name="Riaz S."/>
            <person name="Morales-Cruz A."/>
            <person name="Amrine K.C."/>
            <person name="McGuire B."/>
            <person name="Gubler W.D."/>
            <person name="Walker M.A."/>
            <person name="Cantu D."/>
        </authorList>
    </citation>
    <scope>NUCLEOTIDE SEQUENCE [LARGE SCALE GENOMIC DNA]</scope>
    <source>
        <strain evidence="4">c</strain>
    </source>
</reference>
<evidence type="ECO:0000256" key="1">
    <source>
        <dbReference type="ARBA" id="ARBA00022801"/>
    </source>
</evidence>
<name>A0A0B1PB18_UNCNE</name>
<organism evidence="3 4">
    <name type="scientific">Uncinula necator</name>
    <name type="common">Grape powdery mildew</name>
    <dbReference type="NCBI Taxonomy" id="52586"/>
    <lineage>
        <taxon>Eukaryota</taxon>
        <taxon>Fungi</taxon>
        <taxon>Dikarya</taxon>
        <taxon>Ascomycota</taxon>
        <taxon>Pezizomycotina</taxon>
        <taxon>Leotiomycetes</taxon>
        <taxon>Erysiphales</taxon>
        <taxon>Erysiphaceae</taxon>
        <taxon>Erysiphe</taxon>
    </lineage>
</organism>
<gene>
    <name evidence="3" type="ORF">EV44_g0607</name>
</gene>
<evidence type="ECO:0000313" key="3">
    <source>
        <dbReference type="EMBL" id="KHJ34156.1"/>
    </source>
</evidence>
<dbReference type="HOGENOM" id="CLU_020880_2_0_1"/>
<dbReference type="GO" id="GO:0003993">
    <property type="term" value="F:acid phosphatase activity"/>
    <property type="evidence" value="ECO:0007669"/>
    <property type="project" value="TreeGrafter"/>
</dbReference>
<protein>
    <submittedName>
        <fullName evidence="3">Putative repressible acid phosphatase</fullName>
    </submittedName>
</protein>
<dbReference type="Gene3D" id="3.40.50.1240">
    <property type="entry name" value="Phosphoglycerate mutase-like"/>
    <property type="match status" value="1"/>
</dbReference>
<comment type="caution">
    <text evidence="3">The sequence shown here is derived from an EMBL/GenBank/DDBJ whole genome shotgun (WGS) entry which is preliminary data.</text>
</comment>
<proteinExistence type="predicted"/>
<dbReference type="InterPro" id="IPR000560">
    <property type="entry name" value="His_Pase_clade-2"/>
</dbReference>
<dbReference type="EMBL" id="JNVN01001014">
    <property type="protein sequence ID" value="KHJ34156.1"/>
    <property type="molecule type" value="Genomic_DNA"/>
</dbReference>
<keyword evidence="4" id="KW-1185">Reference proteome</keyword>
<feature type="chain" id="PRO_5002059492" evidence="2">
    <location>
        <begin position="18"/>
        <end position="538"/>
    </location>
</feature>